<organism evidence="2 3">
    <name type="scientific">Serendipita indica (strain DSM 11827)</name>
    <name type="common">Root endophyte fungus</name>
    <name type="synonym">Piriformospora indica</name>
    <dbReference type="NCBI Taxonomy" id="1109443"/>
    <lineage>
        <taxon>Eukaryota</taxon>
        <taxon>Fungi</taxon>
        <taxon>Dikarya</taxon>
        <taxon>Basidiomycota</taxon>
        <taxon>Agaricomycotina</taxon>
        <taxon>Agaricomycetes</taxon>
        <taxon>Sebacinales</taxon>
        <taxon>Serendipitaceae</taxon>
        <taxon>Serendipita</taxon>
    </lineage>
</organism>
<comment type="caution">
    <text evidence="2">The sequence shown here is derived from an EMBL/GenBank/DDBJ whole genome shotgun (WGS) entry which is preliminary data.</text>
</comment>
<keyword evidence="3" id="KW-1185">Reference proteome</keyword>
<dbReference type="InParanoid" id="G4TTJ4"/>
<name>G4TTJ4_SERID</name>
<dbReference type="HOGENOM" id="CLU_1355105_0_0_1"/>
<gene>
    <name evidence="2" type="ORF">PIIN_08589</name>
</gene>
<protein>
    <submittedName>
        <fullName evidence="2">Uncharacterized protein</fullName>
    </submittedName>
</protein>
<evidence type="ECO:0000256" key="1">
    <source>
        <dbReference type="SAM" id="MobiDB-lite"/>
    </source>
</evidence>
<proteinExistence type="predicted"/>
<dbReference type="AlphaFoldDB" id="G4TTJ4"/>
<evidence type="ECO:0000313" key="2">
    <source>
        <dbReference type="EMBL" id="CCA74637.1"/>
    </source>
</evidence>
<sequence length="202" mass="22800">MFEDGFLWESPSGAIPPREPSWCIQEPRQSSGTLRTYDPSMQFAMRRKVNASQDSDVPQGACIKTRKRKISMHICTLKASCLLSTVWICKLLSNVVSIFLARPIPQRCGSAGNLSSWTPSTHHDTAPDGHSSYASEEELGGYRPSGERQPMREEVRKIDEKLKRPQIFPYGILRSDLYGGVLNLIYDMLFDDREGAEHIPKL</sequence>
<accession>G4TTJ4</accession>
<feature type="region of interest" description="Disordered" evidence="1">
    <location>
        <begin position="119"/>
        <end position="151"/>
    </location>
</feature>
<reference evidence="2 3" key="1">
    <citation type="journal article" date="2011" name="PLoS Pathog.">
        <title>Endophytic Life Strategies Decoded by Genome and Transcriptome Analyses of the Mutualistic Root Symbiont Piriformospora indica.</title>
        <authorList>
            <person name="Zuccaro A."/>
            <person name="Lahrmann U."/>
            <person name="Guldener U."/>
            <person name="Langen G."/>
            <person name="Pfiffi S."/>
            <person name="Biedenkopf D."/>
            <person name="Wong P."/>
            <person name="Samans B."/>
            <person name="Grimm C."/>
            <person name="Basiewicz M."/>
            <person name="Murat C."/>
            <person name="Martin F."/>
            <person name="Kogel K.H."/>
        </authorList>
    </citation>
    <scope>NUCLEOTIDE SEQUENCE [LARGE SCALE GENOMIC DNA]</scope>
    <source>
        <strain evidence="2 3">DSM 11827</strain>
    </source>
</reference>
<dbReference type="Proteomes" id="UP000007148">
    <property type="component" value="Unassembled WGS sequence"/>
</dbReference>
<evidence type="ECO:0000313" key="3">
    <source>
        <dbReference type="Proteomes" id="UP000007148"/>
    </source>
</evidence>
<dbReference type="EMBL" id="CAFZ01000337">
    <property type="protein sequence ID" value="CCA74637.1"/>
    <property type="molecule type" value="Genomic_DNA"/>
</dbReference>